<dbReference type="Pfam" id="PF08906">
    <property type="entry name" value="T6SS_Tdi1_C"/>
    <property type="match status" value="1"/>
</dbReference>
<comment type="caution">
    <text evidence="3">The sequence shown here is derived from an EMBL/GenBank/DDBJ whole genome shotgun (WGS) entry which is preliminary data.</text>
</comment>
<dbReference type="RefSeq" id="WP_036561035.1">
    <property type="nucleotide sequence ID" value="NZ_JRNI01000093.1"/>
</dbReference>
<sequence>MMLSQKAINKVQENLEYIESTYTDFSIGDKPDGDFIAQYRSVLPETLFYIWDKVGFASFEQGSYHFVNPMDYADILAQCLEGTDLAAVDDFLVVGRNAFGELAVMGTHTKSTLTIDMEYLRIFPSIDRREKDDFVTAIEFFIQLNSFDSDREDNASFIKQLAYCQQQFGPLQSHEVYGLAPHPALGGGEPSLKHRFKTDVIPYLTMVSQLDQFEVMMDIVQYAKSMGVMPE</sequence>
<dbReference type="EMBL" id="JRNI01000093">
    <property type="protein sequence ID" value="KGF25525.1"/>
    <property type="molecule type" value="Genomic_DNA"/>
</dbReference>
<evidence type="ECO:0000259" key="2">
    <source>
        <dbReference type="Pfam" id="PF08906"/>
    </source>
</evidence>
<proteinExistence type="predicted"/>
<keyword evidence="4" id="KW-1185">Reference proteome</keyword>
<feature type="domain" description="T6SS immunity protein Tdi1 C-terminal" evidence="2">
    <location>
        <begin position="144"/>
        <end position="210"/>
    </location>
</feature>
<dbReference type="OrthoDB" id="9016361at2"/>
<organism evidence="3 4">
    <name type="scientific">Oligella urethralis DNF00040</name>
    <dbReference type="NCBI Taxonomy" id="1401065"/>
    <lineage>
        <taxon>Bacteria</taxon>
        <taxon>Pseudomonadati</taxon>
        <taxon>Pseudomonadota</taxon>
        <taxon>Betaproteobacteria</taxon>
        <taxon>Burkholderiales</taxon>
        <taxon>Alcaligenaceae</taxon>
        <taxon>Oligella</taxon>
    </lineage>
</organism>
<dbReference type="Proteomes" id="UP000029629">
    <property type="component" value="Unassembled WGS sequence"/>
</dbReference>
<evidence type="ECO:0008006" key="5">
    <source>
        <dbReference type="Google" id="ProtNLM"/>
    </source>
</evidence>
<dbReference type="AlphaFoldDB" id="A0A095YSX5"/>
<reference evidence="3 4" key="1">
    <citation type="submission" date="2014-07" db="EMBL/GenBank/DDBJ databases">
        <authorList>
            <person name="McCorrison J."/>
            <person name="Sanka R."/>
            <person name="Torralba M."/>
            <person name="Gillis M."/>
            <person name="Haft D.H."/>
            <person name="Methe B."/>
            <person name="Sutton G."/>
            <person name="Nelson K.E."/>
        </authorList>
    </citation>
    <scope>NUCLEOTIDE SEQUENCE [LARGE SCALE GENOMIC DNA]</scope>
    <source>
        <strain evidence="3 4">DNF00040</strain>
    </source>
</reference>
<dbReference type="eggNOG" id="COG5620">
    <property type="taxonomic scope" value="Bacteria"/>
</dbReference>
<gene>
    <name evidence="3" type="ORF">HMPREF2130_11095</name>
</gene>
<protein>
    <recommendedName>
        <fullName evidence="5">Glutamyl-tRNA amidotransferase</fullName>
    </recommendedName>
</protein>
<dbReference type="Pfam" id="PF08887">
    <property type="entry name" value="GAD-like"/>
    <property type="match status" value="1"/>
</dbReference>
<name>A0A095YSX5_9BURK</name>
<feature type="domain" description="GAD-related" evidence="1">
    <location>
        <begin position="34"/>
        <end position="117"/>
    </location>
</feature>
<evidence type="ECO:0000259" key="1">
    <source>
        <dbReference type="Pfam" id="PF08887"/>
    </source>
</evidence>
<accession>A0A095YSX5</accession>
<dbReference type="InterPro" id="IPR015002">
    <property type="entry name" value="T6SS_Tdi1_C"/>
</dbReference>
<evidence type="ECO:0000313" key="3">
    <source>
        <dbReference type="EMBL" id="KGF25525.1"/>
    </source>
</evidence>
<dbReference type="InterPro" id="IPR014983">
    <property type="entry name" value="GAD-rel"/>
</dbReference>
<evidence type="ECO:0000313" key="4">
    <source>
        <dbReference type="Proteomes" id="UP000029629"/>
    </source>
</evidence>